<dbReference type="Gene3D" id="1.20.5.170">
    <property type="match status" value="1"/>
</dbReference>
<keyword evidence="1 3" id="KW-0403">Intermediate filament</keyword>
<accession>A0A452VBY6</accession>
<evidence type="ECO:0000256" key="3">
    <source>
        <dbReference type="RuleBase" id="RU000685"/>
    </source>
</evidence>
<evidence type="ECO:0000313" key="6">
    <source>
        <dbReference type="Ensembl" id="ENSUMAP00000031036"/>
    </source>
</evidence>
<dbReference type="GeneTree" id="ENSGT00940000163247"/>
<evidence type="ECO:0000256" key="1">
    <source>
        <dbReference type="ARBA" id="ARBA00022754"/>
    </source>
</evidence>
<dbReference type="GO" id="GO:0030855">
    <property type="term" value="P:epithelial cell differentiation"/>
    <property type="evidence" value="ECO:0007669"/>
    <property type="project" value="TreeGrafter"/>
</dbReference>
<feature type="coiled-coil region" evidence="4">
    <location>
        <begin position="154"/>
        <end position="188"/>
    </location>
</feature>
<reference evidence="6" key="1">
    <citation type="submission" date="2019-03" db="UniProtKB">
        <authorList>
            <consortium name="Ensembl"/>
        </authorList>
    </citation>
    <scope>IDENTIFICATION</scope>
</reference>
<dbReference type="InterPro" id="IPR039008">
    <property type="entry name" value="IF_rod_dom"/>
</dbReference>
<protein>
    <recommendedName>
        <fullName evidence="5">IF rod domain-containing protein</fullName>
    </recommendedName>
</protein>
<evidence type="ECO:0000259" key="5">
    <source>
        <dbReference type="PROSITE" id="PS51842"/>
    </source>
</evidence>
<dbReference type="AlphaFoldDB" id="A0A452VBY6"/>
<dbReference type="SMART" id="SM01391">
    <property type="entry name" value="Filament"/>
    <property type="match status" value="1"/>
</dbReference>
<dbReference type="PRINTS" id="PR01248">
    <property type="entry name" value="TYPE1KERATIN"/>
</dbReference>
<feature type="domain" description="IF rod" evidence="5">
    <location>
        <begin position="1"/>
        <end position="189"/>
    </location>
</feature>
<dbReference type="FunFam" id="1.20.5.170:FF:000002">
    <property type="entry name" value="Type I keratin KA11"/>
    <property type="match status" value="1"/>
</dbReference>
<dbReference type="PROSITE" id="PS00226">
    <property type="entry name" value="IF_ROD_1"/>
    <property type="match status" value="1"/>
</dbReference>
<organism evidence="6">
    <name type="scientific">Ursus maritimus</name>
    <name type="common">Polar bear</name>
    <name type="synonym">Thalarctos maritimus</name>
    <dbReference type="NCBI Taxonomy" id="29073"/>
    <lineage>
        <taxon>Eukaryota</taxon>
        <taxon>Metazoa</taxon>
        <taxon>Chordata</taxon>
        <taxon>Craniata</taxon>
        <taxon>Vertebrata</taxon>
        <taxon>Euteleostomi</taxon>
        <taxon>Mammalia</taxon>
        <taxon>Eutheria</taxon>
        <taxon>Laurasiatheria</taxon>
        <taxon>Carnivora</taxon>
        <taxon>Caniformia</taxon>
        <taxon>Ursidae</taxon>
        <taxon>Ursus</taxon>
    </lineage>
</organism>
<dbReference type="PANTHER" id="PTHR23239">
    <property type="entry name" value="INTERMEDIATE FILAMENT"/>
    <property type="match status" value="1"/>
</dbReference>
<dbReference type="PROSITE" id="PS51842">
    <property type="entry name" value="IF_ROD_2"/>
    <property type="match status" value="1"/>
</dbReference>
<dbReference type="OMA" id="NCEVATN"/>
<evidence type="ECO:0000256" key="2">
    <source>
        <dbReference type="ARBA" id="ARBA00023054"/>
    </source>
</evidence>
<dbReference type="InterPro" id="IPR018039">
    <property type="entry name" value="IF_conserved"/>
</dbReference>
<dbReference type="SUPFAM" id="SSF64593">
    <property type="entry name" value="Intermediate filament protein, coiled coil region"/>
    <property type="match status" value="1"/>
</dbReference>
<dbReference type="Ensembl" id="ENSUMAT00000036670.1">
    <property type="protein sequence ID" value="ENSUMAP00000031036.1"/>
    <property type="gene ID" value="ENSUMAG00000022411.1"/>
</dbReference>
<dbReference type="PANTHER" id="PTHR23239:SF184">
    <property type="entry name" value="KERATIN, TYPE I CYTOSKELETAL 42"/>
    <property type="match status" value="1"/>
</dbReference>
<dbReference type="GO" id="GO:0005198">
    <property type="term" value="F:structural molecule activity"/>
    <property type="evidence" value="ECO:0007669"/>
    <property type="project" value="InterPro"/>
</dbReference>
<dbReference type="GO" id="GO:0005882">
    <property type="term" value="C:intermediate filament"/>
    <property type="evidence" value="ECO:0007669"/>
    <property type="project" value="UniProtKB-KW"/>
</dbReference>
<comment type="similarity">
    <text evidence="3">Belongs to the intermediate filament family.</text>
</comment>
<name>A0A452VBY6_URSMA</name>
<dbReference type="InterPro" id="IPR002957">
    <property type="entry name" value="Keratin_I"/>
</dbReference>
<dbReference type="Gene3D" id="1.20.5.500">
    <property type="entry name" value="Single helix bin"/>
    <property type="match status" value="1"/>
</dbReference>
<proteinExistence type="inferred from homology"/>
<dbReference type="Pfam" id="PF00038">
    <property type="entry name" value="Filament"/>
    <property type="match status" value="1"/>
</dbReference>
<feature type="coiled-coil region" evidence="4">
    <location>
        <begin position="43"/>
        <end position="114"/>
    </location>
</feature>
<evidence type="ECO:0000256" key="4">
    <source>
        <dbReference type="SAM" id="Coils"/>
    </source>
</evidence>
<dbReference type="FunFam" id="1.20.5.500:FF:000001">
    <property type="entry name" value="Type II keratin 23"/>
    <property type="match status" value="1"/>
</dbReference>
<sequence>DEAGYLLLTIPSCSPLAQEMNALRGQVGGDVSVEMDAAPGVDLSRILNEMRDQYEKMAEKNRKDAEDWFFSKTEELNREVATNTEALQSSRTEITELRRSVQNLEIELQSQLSMKASLEGSLAETEARYGAQLAQLQGLISSIEQQLCELRCDMERQNQEYQVLLDVKTRLEQEIATYRRLLEGEDAQFPVSPPPRPAATVTTRQVRTIMEEVQDGKVVSSREQVHRSTH</sequence>
<keyword evidence="2 4" id="KW-0175">Coiled coil</keyword>
<dbReference type="GO" id="GO:0045109">
    <property type="term" value="P:intermediate filament organization"/>
    <property type="evidence" value="ECO:0007669"/>
    <property type="project" value="TreeGrafter"/>
</dbReference>